<name>A0A3D9HT29_9BACL</name>
<dbReference type="GO" id="GO:0032259">
    <property type="term" value="P:methylation"/>
    <property type="evidence" value="ECO:0007669"/>
    <property type="project" value="UniProtKB-KW"/>
</dbReference>
<dbReference type="PANTHER" id="PTHR34203">
    <property type="entry name" value="METHYLTRANSFERASE, FKBM FAMILY PROTEIN"/>
    <property type="match status" value="1"/>
</dbReference>
<proteinExistence type="predicted"/>
<protein>
    <submittedName>
        <fullName evidence="2">FkbM family methyltransferase</fullName>
    </submittedName>
</protein>
<evidence type="ECO:0000313" key="2">
    <source>
        <dbReference type="EMBL" id="RED52575.1"/>
    </source>
</evidence>
<dbReference type="NCBIfam" id="TIGR01444">
    <property type="entry name" value="fkbM_fam"/>
    <property type="match status" value="1"/>
</dbReference>
<feature type="domain" description="Methyltransferase FkbM" evidence="1">
    <location>
        <begin position="64"/>
        <end position="180"/>
    </location>
</feature>
<dbReference type="Proteomes" id="UP000256977">
    <property type="component" value="Unassembled WGS sequence"/>
</dbReference>
<dbReference type="InterPro" id="IPR029063">
    <property type="entry name" value="SAM-dependent_MTases_sf"/>
</dbReference>
<reference evidence="2 3" key="1">
    <citation type="submission" date="2018-07" db="EMBL/GenBank/DDBJ databases">
        <title>Genomic Encyclopedia of Type Strains, Phase III (KMG-III): the genomes of soil and plant-associated and newly described type strains.</title>
        <authorList>
            <person name="Whitman W."/>
        </authorList>
    </citation>
    <scope>NUCLEOTIDE SEQUENCE [LARGE SCALE GENOMIC DNA]</scope>
    <source>
        <strain evidence="2 3">CECT 7287</strain>
    </source>
</reference>
<dbReference type="GO" id="GO:0008168">
    <property type="term" value="F:methyltransferase activity"/>
    <property type="evidence" value="ECO:0007669"/>
    <property type="project" value="UniProtKB-KW"/>
</dbReference>
<dbReference type="EMBL" id="QRDZ01000058">
    <property type="protein sequence ID" value="RED52575.1"/>
    <property type="molecule type" value="Genomic_DNA"/>
</dbReference>
<organism evidence="2 3">
    <name type="scientific">Cohnella phaseoli</name>
    <dbReference type="NCBI Taxonomy" id="456490"/>
    <lineage>
        <taxon>Bacteria</taxon>
        <taxon>Bacillati</taxon>
        <taxon>Bacillota</taxon>
        <taxon>Bacilli</taxon>
        <taxon>Bacillales</taxon>
        <taxon>Paenibacillaceae</taxon>
        <taxon>Cohnella</taxon>
    </lineage>
</organism>
<dbReference type="Gene3D" id="3.40.50.150">
    <property type="entry name" value="Vaccinia Virus protein VP39"/>
    <property type="match status" value="1"/>
</dbReference>
<keyword evidence="2" id="KW-0489">Methyltransferase</keyword>
<keyword evidence="3" id="KW-1185">Reference proteome</keyword>
<dbReference type="AlphaFoldDB" id="A0A3D9HT29"/>
<dbReference type="InterPro" id="IPR052514">
    <property type="entry name" value="SAM-dependent_MTase"/>
</dbReference>
<sequence length="260" mass="28947">MFDLTRPYVYVGDHTILTNLNAGPAMFLDLRDPVCMAIYLTGQWESWLTGTFLSVVRPGMIVLDIGSHSGYFTLLAAKQVGPTGYVHAFEPNPFHHRNLIKSAALNGYAHVLLHRVMVSDKNGEEVIETNGDGGSSIVYPQLAPLIKPTKTKVRKAVLKELIVPHTKVDVIKIDIDGGEPYIMDSLFEVIDASGRMVIFMEYLPFLWGGIDPVPIMQRFYDKGFAIFNVAMNGSGMKPVTIHELAAHTGHLHWDLIMVRN</sequence>
<dbReference type="Pfam" id="PF05050">
    <property type="entry name" value="Methyltransf_21"/>
    <property type="match status" value="1"/>
</dbReference>
<dbReference type="PANTHER" id="PTHR34203:SF15">
    <property type="entry name" value="SLL1173 PROTEIN"/>
    <property type="match status" value="1"/>
</dbReference>
<dbReference type="InterPro" id="IPR006342">
    <property type="entry name" value="FkbM_mtfrase"/>
</dbReference>
<keyword evidence="2" id="KW-0808">Transferase</keyword>
<dbReference type="SUPFAM" id="SSF53335">
    <property type="entry name" value="S-adenosyl-L-methionine-dependent methyltransferases"/>
    <property type="match status" value="1"/>
</dbReference>
<dbReference type="RefSeq" id="WP_246017167.1">
    <property type="nucleotide sequence ID" value="NZ_QRDZ01000058.1"/>
</dbReference>
<evidence type="ECO:0000313" key="3">
    <source>
        <dbReference type="Proteomes" id="UP000256977"/>
    </source>
</evidence>
<accession>A0A3D9HT29</accession>
<evidence type="ECO:0000259" key="1">
    <source>
        <dbReference type="Pfam" id="PF05050"/>
    </source>
</evidence>
<gene>
    <name evidence="2" type="ORF">DFP98_1584</name>
</gene>
<comment type="caution">
    <text evidence="2">The sequence shown here is derived from an EMBL/GenBank/DDBJ whole genome shotgun (WGS) entry which is preliminary data.</text>
</comment>